<feature type="transmembrane region" description="Helical" evidence="2">
    <location>
        <begin position="14"/>
        <end position="34"/>
    </location>
</feature>
<dbReference type="Proteomes" id="UP000267017">
    <property type="component" value="Unassembled WGS sequence"/>
</dbReference>
<reference evidence="3 4" key="1">
    <citation type="submission" date="2018-11" db="EMBL/GenBank/DDBJ databases">
        <title>Genome sequencing of Paenibacillus sp. KCOM 3021 (= ChDC PVNT-B20).</title>
        <authorList>
            <person name="Kook J.-K."/>
            <person name="Park S.-N."/>
            <person name="Lim Y.K."/>
        </authorList>
    </citation>
    <scope>NUCLEOTIDE SEQUENCE [LARGE SCALE GENOMIC DNA]</scope>
    <source>
        <strain evidence="3 4">KCOM 3021</strain>
    </source>
</reference>
<name>A0A3P3T974_9BACL</name>
<dbReference type="RefSeq" id="WP_127606890.1">
    <property type="nucleotide sequence ID" value="NZ_RRCN01000002.1"/>
</dbReference>
<organism evidence="3 4">
    <name type="scientific">Paenibacillus oralis</name>
    <dbReference type="NCBI Taxonomy" id="2490856"/>
    <lineage>
        <taxon>Bacteria</taxon>
        <taxon>Bacillati</taxon>
        <taxon>Bacillota</taxon>
        <taxon>Bacilli</taxon>
        <taxon>Bacillales</taxon>
        <taxon>Paenibacillaceae</taxon>
        <taxon>Paenibacillus</taxon>
    </lineage>
</organism>
<evidence type="ECO:0000313" key="4">
    <source>
        <dbReference type="Proteomes" id="UP000267017"/>
    </source>
</evidence>
<feature type="region of interest" description="Disordered" evidence="1">
    <location>
        <begin position="41"/>
        <end position="77"/>
    </location>
</feature>
<evidence type="ECO:0000256" key="2">
    <source>
        <dbReference type="SAM" id="Phobius"/>
    </source>
</evidence>
<protein>
    <recommendedName>
        <fullName evidence="5">DUF3828 domain-containing protein</fullName>
    </recommendedName>
</protein>
<keyword evidence="4" id="KW-1185">Reference proteome</keyword>
<keyword evidence="2" id="KW-0812">Transmembrane</keyword>
<dbReference type="OrthoDB" id="2589975at2"/>
<gene>
    <name evidence="3" type="ORF">EHV15_33850</name>
</gene>
<dbReference type="AlphaFoldDB" id="A0A3P3T974"/>
<comment type="caution">
    <text evidence="3">The sequence shown here is derived from an EMBL/GenBank/DDBJ whole genome shotgun (WGS) entry which is preliminary data.</text>
</comment>
<accession>A0A3P3T974</accession>
<evidence type="ECO:0000256" key="1">
    <source>
        <dbReference type="SAM" id="MobiDB-lite"/>
    </source>
</evidence>
<evidence type="ECO:0000313" key="3">
    <source>
        <dbReference type="EMBL" id="RRJ54596.1"/>
    </source>
</evidence>
<keyword evidence="2" id="KW-1133">Transmembrane helix</keyword>
<dbReference type="EMBL" id="RRCN01000002">
    <property type="protein sequence ID" value="RRJ54596.1"/>
    <property type="molecule type" value="Genomic_DNA"/>
</dbReference>
<keyword evidence="2" id="KW-0472">Membrane</keyword>
<proteinExistence type="predicted"/>
<evidence type="ECO:0008006" key="5">
    <source>
        <dbReference type="Google" id="ProtNLM"/>
    </source>
</evidence>
<sequence>MARSPQLPDRAKTWFSIIIGLLLIALFIGSLFSGRRAAQPKETKPAAVHKQQGDVYQYEAQPEPEETTSKTPPITEEAVSSAQAVLPDFLKAYVPFDSKQPDAYVDRSKPYITDSFYKQLSSFQRRGTLSRAKTDYVTAEWTPAELKADEQWYNVDVTVTHTDINGKNEDGLLLYVVLLKRVDGKWKVDDVGIRPGSGAIPE</sequence>